<sequence>TVQKPEQARVKARYVNPGRQTNVA</sequence>
<evidence type="ECO:0000313" key="2">
    <source>
        <dbReference type="EMBL" id="ETJ31622.1"/>
    </source>
</evidence>
<accession>W1XMZ1</accession>
<gene>
    <name evidence="2" type="ORF">Q604_UNBC13892G0001</name>
</gene>
<comment type="caution">
    <text evidence="2">The sequence shown here is derived from an EMBL/GenBank/DDBJ whole genome shotgun (WGS) entry which is preliminary data.</text>
</comment>
<feature type="region of interest" description="Disordered" evidence="1">
    <location>
        <begin position="1"/>
        <end position="24"/>
    </location>
</feature>
<evidence type="ECO:0000256" key="1">
    <source>
        <dbReference type="SAM" id="MobiDB-lite"/>
    </source>
</evidence>
<dbReference type="EMBL" id="AZMM01013892">
    <property type="protein sequence ID" value="ETJ31622.1"/>
    <property type="molecule type" value="Genomic_DNA"/>
</dbReference>
<dbReference type="AlphaFoldDB" id="W1XMZ1"/>
<name>W1XMZ1_9ZZZZ</name>
<proteinExistence type="predicted"/>
<organism evidence="2">
    <name type="scientific">human gut metagenome</name>
    <dbReference type="NCBI Taxonomy" id="408170"/>
    <lineage>
        <taxon>unclassified sequences</taxon>
        <taxon>metagenomes</taxon>
        <taxon>organismal metagenomes</taxon>
    </lineage>
</organism>
<feature type="non-terminal residue" evidence="2">
    <location>
        <position position="1"/>
    </location>
</feature>
<reference evidence="2" key="1">
    <citation type="submission" date="2013-12" db="EMBL/GenBank/DDBJ databases">
        <title>A Varibaculum cambriense genome reconstructed from a premature infant gut community with otherwise low bacterial novelty that shifts toward anaerobic metabolism during the third week of life.</title>
        <authorList>
            <person name="Brown C.T."/>
            <person name="Sharon I."/>
            <person name="Thomas B.C."/>
            <person name="Castelle C.J."/>
            <person name="Morowitz M.J."/>
            <person name="Banfield J.F."/>
        </authorList>
    </citation>
    <scope>NUCLEOTIDE SEQUENCE</scope>
</reference>
<protein>
    <submittedName>
        <fullName evidence="2">Uncharacterized protein</fullName>
    </submittedName>
</protein>